<reference evidence="2" key="1">
    <citation type="journal article" date="2020" name="Stud. Mycol.">
        <title>101 Dothideomycetes genomes: a test case for predicting lifestyles and emergence of pathogens.</title>
        <authorList>
            <person name="Haridas S."/>
            <person name="Albert R."/>
            <person name="Binder M."/>
            <person name="Bloem J."/>
            <person name="Labutti K."/>
            <person name="Salamov A."/>
            <person name="Andreopoulos B."/>
            <person name="Baker S."/>
            <person name="Barry K."/>
            <person name="Bills G."/>
            <person name="Bluhm B."/>
            <person name="Cannon C."/>
            <person name="Castanera R."/>
            <person name="Culley D."/>
            <person name="Daum C."/>
            <person name="Ezra D."/>
            <person name="Gonzalez J."/>
            <person name="Henrissat B."/>
            <person name="Kuo A."/>
            <person name="Liang C."/>
            <person name="Lipzen A."/>
            <person name="Lutzoni F."/>
            <person name="Magnuson J."/>
            <person name="Mondo S."/>
            <person name="Nolan M."/>
            <person name="Ohm R."/>
            <person name="Pangilinan J."/>
            <person name="Park H.-J."/>
            <person name="Ramirez L."/>
            <person name="Alfaro M."/>
            <person name="Sun H."/>
            <person name="Tritt A."/>
            <person name="Yoshinaga Y."/>
            <person name="Zwiers L.-H."/>
            <person name="Turgeon B."/>
            <person name="Goodwin S."/>
            <person name="Spatafora J."/>
            <person name="Crous P."/>
            <person name="Grigoriev I."/>
        </authorList>
    </citation>
    <scope>NUCLEOTIDE SEQUENCE</scope>
    <source>
        <strain evidence="2">CBS 161.51</strain>
    </source>
</reference>
<evidence type="ECO:0000313" key="3">
    <source>
        <dbReference type="Proteomes" id="UP000800038"/>
    </source>
</evidence>
<sequence>MSLMTTCVLGIFARIPAFLSIISEIVEMCKYFPMDVEDPLQSLAWSRSSASSTQCRNRSPGPWYAPRRMLSYLLPLKPRFATQVKQTPRSPRSYIHNRGLSQCIQLPFQHVRSLSVRVVHAGDRGAAVRRRIGHGVPGGRWIIISRRELGSEICARFLHGALVLSMSGC</sequence>
<dbReference type="Proteomes" id="UP000800038">
    <property type="component" value="Unassembled WGS sequence"/>
</dbReference>
<accession>A0A6A5T2F3</accession>
<evidence type="ECO:0000313" key="2">
    <source>
        <dbReference type="EMBL" id="KAF1946204.1"/>
    </source>
</evidence>
<keyword evidence="3" id="KW-1185">Reference proteome</keyword>
<dbReference type="EMBL" id="ML976004">
    <property type="protein sequence ID" value="KAF1946204.1"/>
    <property type="molecule type" value="Genomic_DNA"/>
</dbReference>
<gene>
    <name evidence="2" type="ORF">EJ02DRAFT_247226</name>
</gene>
<name>A0A6A5T2F3_9PLEO</name>
<feature type="chain" id="PRO_5025376381" evidence="1">
    <location>
        <begin position="21"/>
        <end position="169"/>
    </location>
</feature>
<dbReference type="AlphaFoldDB" id="A0A6A5T2F3"/>
<feature type="signal peptide" evidence="1">
    <location>
        <begin position="1"/>
        <end position="20"/>
    </location>
</feature>
<keyword evidence="1" id="KW-0732">Signal</keyword>
<organism evidence="2 3">
    <name type="scientific">Clathrospora elynae</name>
    <dbReference type="NCBI Taxonomy" id="706981"/>
    <lineage>
        <taxon>Eukaryota</taxon>
        <taxon>Fungi</taxon>
        <taxon>Dikarya</taxon>
        <taxon>Ascomycota</taxon>
        <taxon>Pezizomycotina</taxon>
        <taxon>Dothideomycetes</taxon>
        <taxon>Pleosporomycetidae</taxon>
        <taxon>Pleosporales</taxon>
        <taxon>Diademaceae</taxon>
        <taxon>Clathrospora</taxon>
    </lineage>
</organism>
<protein>
    <submittedName>
        <fullName evidence="2">Uncharacterized protein</fullName>
    </submittedName>
</protein>
<evidence type="ECO:0000256" key="1">
    <source>
        <dbReference type="SAM" id="SignalP"/>
    </source>
</evidence>
<proteinExistence type="predicted"/>